<evidence type="ECO:0000256" key="2">
    <source>
        <dbReference type="ARBA" id="ARBA00022574"/>
    </source>
</evidence>
<dbReference type="PANTHER" id="PTHR46042:SF1">
    <property type="entry name" value="DIPHTHINE METHYLTRANSFERASE"/>
    <property type="match status" value="1"/>
</dbReference>
<keyword evidence="10" id="KW-1185">Reference proteome</keyword>
<protein>
    <recommendedName>
        <fullName evidence="6">methylated diphthine methylhydrolase</fullName>
        <ecNumber evidence="6">3.1.1.97</ecNumber>
    </recommendedName>
</protein>
<proteinExistence type="inferred from homology"/>
<dbReference type="EnsemblMetazoa" id="XM_016808061.2">
    <property type="protein sequence ID" value="XP_016663550.1"/>
    <property type="gene ID" value="LOC103310596"/>
</dbReference>
<evidence type="ECO:0000256" key="7">
    <source>
        <dbReference type="ARBA" id="ARBA00047551"/>
    </source>
</evidence>
<evidence type="ECO:0000313" key="9">
    <source>
        <dbReference type="EnsemblMetazoa" id="XP_008187545.1"/>
    </source>
</evidence>
<dbReference type="GO" id="GO:0017183">
    <property type="term" value="P:protein histidyl modification to diphthamide"/>
    <property type="evidence" value="ECO:0007669"/>
    <property type="project" value="TreeGrafter"/>
</dbReference>
<dbReference type="InterPro" id="IPR052415">
    <property type="entry name" value="Diphthine_MTase"/>
</dbReference>
<reference evidence="9" key="2">
    <citation type="submission" date="2022-06" db="UniProtKB">
        <authorList>
            <consortium name="EnsemblMetazoa"/>
        </authorList>
    </citation>
    <scope>IDENTIFICATION</scope>
</reference>
<dbReference type="SMART" id="SM00320">
    <property type="entry name" value="WD40"/>
    <property type="match status" value="4"/>
</dbReference>
<evidence type="ECO:0000256" key="6">
    <source>
        <dbReference type="ARBA" id="ARBA00039131"/>
    </source>
</evidence>
<evidence type="ECO:0000256" key="4">
    <source>
        <dbReference type="ARBA" id="ARBA00022801"/>
    </source>
</evidence>
<dbReference type="InterPro" id="IPR019775">
    <property type="entry name" value="WD40_repeat_CS"/>
</dbReference>
<evidence type="ECO:0000256" key="5">
    <source>
        <dbReference type="ARBA" id="ARBA00038092"/>
    </source>
</evidence>
<dbReference type="SUPFAM" id="SSF50978">
    <property type="entry name" value="WD40 repeat-like"/>
    <property type="match status" value="1"/>
</dbReference>
<dbReference type="RefSeq" id="XP_016663550.1">
    <property type="nucleotide sequence ID" value="XM_016808061.1"/>
</dbReference>
<dbReference type="GeneID" id="103310596"/>
<reference evidence="10" key="1">
    <citation type="submission" date="2010-06" db="EMBL/GenBank/DDBJ databases">
        <authorList>
            <person name="Jiang H."/>
            <person name="Abraham K."/>
            <person name="Ali S."/>
            <person name="Alsbrooks S.L."/>
            <person name="Anim B.N."/>
            <person name="Anosike U.S."/>
            <person name="Attaway T."/>
            <person name="Bandaranaike D.P."/>
            <person name="Battles P.K."/>
            <person name="Bell S.N."/>
            <person name="Bell A.V."/>
            <person name="Beltran B."/>
            <person name="Bickham C."/>
            <person name="Bustamante Y."/>
            <person name="Caleb T."/>
            <person name="Canada A."/>
            <person name="Cardenas V."/>
            <person name="Carter K."/>
            <person name="Chacko J."/>
            <person name="Chandrabose M.N."/>
            <person name="Chavez D."/>
            <person name="Chavez A."/>
            <person name="Chen L."/>
            <person name="Chu H.-S."/>
            <person name="Claassen K.J."/>
            <person name="Cockrell R."/>
            <person name="Collins M."/>
            <person name="Cooper J.A."/>
            <person name="Cree A."/>
            <person name="Curry S.M."/>
            <person name="Da Y."/>
            <person name="Dao M.D."/>
            <person name="Das B."/>
            <person name="Davila M.-L."/>
            <person name="Davy-Carroll L."/>
            <person name="Denson S."/>
            <person name="Dinh H."/>
            <person name="Ebong V.E."/>
            <person name="Edwards J.R."/>
            <person name="Egan A."/>
            <person name="El-Daye J."/>
            <person name="Escobedo L."/>
            <person name="Fernandez S."/>
            <person name="Fernando P.R."/>
            <person name="Flagg N."/>
            <person name="Forbes L.D."/>
            <person name="Fowler R.G."/>
            <person name="Fu Q."/>
            <person name="Gabisi R.A."/>
            <person name="Ganer J."/>
            <person name="Garbino Pronczuk A."/>
            <person name="Garcia R.M."/>
            <person name="Garner T."/>
            <person name="Garrett T.E."/>
            <person name="Gonzalez D.A."/>
            <person name="Hamid H."/>
            <person name="Hawkins E.S."/>
            <person name="Hirani K."/>
            <person name="Hogues M.E."/>
            <person name="Hollins B."/>
            <person name="Hsiao C.-H."/>
            <person name="Jabil R."/>
            <person name="James M.L."/>
            <person name="Jhangiani S.N."/>
            <person name="Johnson B."/>
            <person name="Johnson Q."/>
            <person name="Joshi V."/>
            <person name="Kalu J.B."/>
            <person name="Kam C."/>
            <person name="Kashfia A."/>
            <person name="Keebler J."/>
            <person name="Kisamo H."/>
            <person name="Kovar C.L."/>
            <person name="Lago L.A."/>
            <person name="Lai C.-Y."/>
            <person name="Laidlaw J."/>
            <person name="Lara F."/>
            <person name="Le T.-K."/>
            <person name="Lee S.L."/>
            <person name="Legall F.H."/>
            <person name="Lemon S.J."/>
            <person name="Lewis L.R."/>
            <person name="Li B."/>
            <person name="Liu Y."/>
            <person name="Liu Y.-S."/>
            <person name="Lopez J."/>
            <person name="Lozado R.J."/>
            <person name="Lu J."/>
            <person name="Madu R.C."/>
            <person name="Maheshwari M."/>
            <person name="Maheshwari R."/>
            <person name="Malloy K."/>
            <person name="Martinez E."/>
            <person name="Mathew T."/>
            <person name="Mercado I.C."/>
            <person name="Mercado C."/>
            <person name="Meyer B."/>
            <person name="Montgomery K."/>
            <person name="Morgan M.B."/>
            <person name="Munidasa M."/>
            <person name="Nazareth L.V."/>
            <person name="Nelson J."/>
            <person name="Ng B.M."/>
            <person name="Nguyen N.B."/>
            <person name="Nguyen P.Q."/>
            <person name="Nguyen T."/>
            <person name="Obregon M."/>
            <person name="Okwuonu G.O."/>
            <person name="Onwere C.G."/>
            <person name="Orozco G."/>
            <person name="Parra A."/>
            <person name="Patel S."/>
            <person name="Patil S."/>
            <person name="Perez A."/>
            <person name="Perez Y."/>
            <person name="Pham C."/>
            <person name="Primus E.L."/>
            <person name="Pu L.-L."/>
            <person name="Puazo M."/>
            <person name="Qin X."/>
            <person name="Quiroz J.B."/>
            <person name="Reese J."/>
            <person name="Richards S."/>
            <person name="Rives C.M."/>
            <person name="Robberts R."/>
            <person name="Ruiz S.J."/>
            <person name="Ruiz M.J."/>
            <person name="Santibanez J."/>
            <person name="Schneider B.W."/>
            <person name="Sisson I."/>
            <person name="Smith M."/>
            <person name="Sodergren E."/>
            <person name="Song X.-Z."/>
            <person name="Song B.B."/>
            <person name="Summersgill H."/>
            <person name="Thelus R."/>
            <person name="Thornton R.D."/>
            <person name="Trejos Z.Y."/>
            <person name="Usmani K."/>
            <person name="Vattathil S."/>
            <person name="Villasana D."/>
            <person name="Walker D.L."/>
            <person name="Wang S."/>
            <person name="Wang K."/>
            <person name="White C.S."/>
            <person name="Williams A.C."/>
            <person name="Williamson J."/>
            <person name="Wilson K."/>
            <person name="Woghiren I.O."/>
            <person name="Woodworth J.R."/>
            <person name="Worley K.C."/>
            <person name="Wright R.A."/>
            <person name="Wu W."/>
            <person name="Young L."/>
            <person name="Zhang L."/>
            <person name="Zhang J."/>
            <person name="Zhu Y."/>
            <person name="Muzny D.M."/>
            <person name="Weinstock G."/>
            <person name="Gibbs R.A."/>
        </authorList>
    </citation>
    <scope>NUCLEOTIDE SEQUENCE [LARGE SCALE GENOMIC DNA]</scope>
    <source>
        <strain evidence="10">LSR1</strain>
    </source>
</reference>
<dbReference type="AlphaFoldDB" id="A0A8R2FBH4"/>
<dbReference type="EC" id="3.1.1.97" evidence="6"/>
<dbReference type="GO" id="GO:0005737">
    <property type="term" value="C:cytoplasm"/>
    <property type="evidence" value="ECO:0007669"/>
    <property type="project" value="TreeGrafter"/>
</dbReference>
<dbReference type="PANTHER" id="PTHR46042">
    <property type="entry name" value="DIPHTHINE METHYLTRANSFERASE"/>
    <property type="match status" value="1"/>
</dbReference>
<keyword evidence="2 8" id="KW-0853">WD repeat</keyword>
<dbReference type="EnsemblMetazoa" id="XM_008189323.3">
    <property type="protein sequence ID" value="XP_008187545.1"/>
    <property type="gene ID" value="LOC103310596"/>
</dbReference>
<dbReference type="InterPro" id="IPR001680">
    <property type="entry name" value="WD40_rpt"/>
</dbReference>
<dbReference type="PROSITE" id="PS00678">
    <property type="entry name" value="WD_REPEATS_1"/>
    <property type="match status" value="1"/>
</dbReference>
<dbReference type="Pfam" id="PF00400">
    <property type="entry name" value="WD40"/>
    <property type="match status" value="1"/>
</dbReference>
<dbReference type="Gene3D" id="2.130.10.10">
    <property type="entry name" value="YVTN repeat-like/Quinoprotein amine dehydrogenase"/>
    <property type="match status" value="1"/>
</dbReference>
<dbReference type="KEGG" id="api:103310596"/>
<dbReference type="PROSITE" id="PS50082">
    <property type="entry name" value="WD_REPEATS_2"/>
    <property type="match status" value="1"/>
</dbReference>
<evidence type="ECO:0000256" key="3">
    <source>
        <dbReference type="ARBA" id="ARBA00022737"/>
    </source>
</evidence>
<comment type="pathway">
    <text evidence="1">Protein modification; peptidyl-diphthamide biosynthesis.</text>
</comment>
<dbReference type="InterPro" id="IPR015943">
    <property type="entry name" value="WD40/YVTN_repeat-like_dom_sf"/>
</dbReference>
<dbReference type="OrthoDB" id="1930760at2759"/>
<comment type="similarity">
    <text evidence="5">Belongs to the DPH7 family.</text>
</comment>
<evidence type="ECO:0000256" key="8">
    <source>
        <dbReference type="PROSITE-ProRule" id="PRU00221"/>
    </source>
</evidence>
<dbReference type="PROSITE" id="PS50294">
    <property type="entry name" value="WD_REPEATS_REGION"/>
    <property type="match status" value="1"/>
</dbReference>
<keyword evidence="3" id="KW-0677">Repeat</keyword>
<feature type="repeat" description="WD" evidence="8">
    <location>
        <begin position="208"/>
        <end position="250"/>
    </location>
</feature>
<name>A0A8R2FBH4_ACYPI</name>
<dbReference type="RefSeq" id="XP_008187545.1">
    <property type="nucleotide sequence ID" value="XM_008189323.2"/>
</dbReference>
<sequence>MELFASYDTIYPADTVEWCPILKYSNVFVCGTYKLDEASKTKTGTINLFSLDSQNKIKLVQSVPEDAVLDLKWNSFITSGKILLAAALSGKHVSIYHLNENGTDLSLSLFTSFDLPKTDGESHMSLSIAWSRPYENGSQSIAFSDSCGYITLVNLNDQLIRSFKAHGFESWIVTYNYWEPNILYTGGDDCKFKCYDQRLQFDKPVFENKEHEQGVTTCSSNKIRENIIVTGSYDENIRLWDVRNMKHSYNSVKVDGGVWRLKWEPNKEEYLLSASMFNAAHIIDTSLDVANICQSFGEKNNRLYYGADWCHHDTQFEHDTKSKNKRIIATCSFYDHKLDLFFVNMKL</sequence>
<evidence type="ECO:0000313" key="10">
    <source>
        <dbReference type="Proteomes" id="UP000007819"/>
    </source>
</evidence>
<keyword evidence="4" id="KW-0378">Hydrolase</keyword>
<dbReference type="GO" id="GO:0061685">
    <property type="term" value="F:diphthine methylesterase activity"/>
    <property type="evidence" value="ECO:0007669"/>
    <property type="project" value="UniProtKB-EC"/>
</dbReference>
<comment type="catalytic activity">
    <reaction evidence="7">
        <text>diphthine methyl ester-[translation elongation factor 2] + H2O = diphthine-[translation elongation factor 2] + methanol + H(+)</text>
        <dbReference type="Rhea" id="RHEA:42656"/>
        <dbReference type="Rhea" id="RHEA-COMP:10172"/>
        <dbReference type="Rhea" id="RHEA-COMP:10173"/>
        <dbReference type="ChEBI" id="CHEBI:15377"/>
        <dbReference type="ChEBI" id="CHEBI:15378"/>
        <dbReference type="ChEBI" id="CHEBI:17790"/>
        <dbReference type="ChEBI" id="CHEBI:79005"/>
        <dbReference type="ChEBI" id="CHEBI:82696"/>
        <dbReference type="EC" id="3.1.1.97"/>
    </reaction>
</comment>
<dbReference type="InterPro" id="IPR036322">
    <property type="entry name" value="WD40_repeat_dom_sf"/>
</dbReference>
<organism evidence="9 10">
    <name type="scientific">Acyrthosiphon pisum</name>
    <name type="common">Pea aphid</name>
    <dbReference type="NCBI Taxonomy" id="7029"/>
    <lineage>
        <taxon>Eukaryota</taxon>
        <taxon>Metazoa</taxon>
        <taxon>Ecdysozoa</taxon>
        <taxon>Arthropoda</taxon>
        <taxon>Hexapoda</taxon>
        <taxon>Insecta</taxon>
        <taxon>Pterygota</taxon>
        <taxon>Neoptera</taxon>
        <taxon>Paraneoptera</taxon>
        <taxon>Hemiptera</taxon>
        <taxon>Sternorrhyncha</taxon>
        <taxon>Aphidomorpha</taxon>
        <taxon>Aphidoidea</taxon>
        <taxon>Aphididae</taxon>
        <taxon>Macrosiphini</taxon>
        <taxon>Acyrthosiphon</taxon>
    </lineage>
</organism>
<evidence type="ECO:0000256" key="1">
    <source>
        <dbReference type="ARBA" id="ARBA00005156"/>
    </source>
</evidence>
<accession>A0A8R2FBH4</accession>
<dbReference type="Proteomes" id="UP000007819">
    <property type="component" value="Chromosome A1"/>
</dbReference>